<organism evidence="3 4">
    <name type="scientific">Pantoea anthophila</name>
    <dbReference type="NCBI Taxonomy" id="470931"/>
    <lineage>
        <taxon>Bacteria</taxon>
        <taxon>Pseudomonadati</taxon>
        <taxon>Pseudomonadota</taxon>
        <taxon>Gammaproteobacteria</taxon>
        <taxon>Enterobacterales</taxon>
        <taxon>Erwiniaceae</taxon>
        <taxon>Pantoea</taxon>
    </lineage>
</organism>
<dbReference type="EMBL" id="VHIZ01000011">
    <property type="protein sequence ID" value="TPV33548.1"/>
    <property type="molecule type" value="Genomic_DNA"/>
</dbReference>
<reference evidence="3 4" key="1">
    <citation type="submission" date="2019-06" db="EMBL/GenBank/DDBJ databases">
        <title>Taxogenomics and systematics of the genus Pantoea.</title>
        <authorList>
            <person name="Tambong J.T."/>
        </authorList>
    </citation>
    <scope>NUCLEOTIDE SEQUENCE [LARGE SCALE GENOMIC DNA]</scope>
    <source>
        <strain evidence="3 4">LMG 2558</strain>
    </source>
</reference>
<name>A0ABY2ZH96_9GAMM</name>
<keyword evidence="4" id="KW-1185">Reference proteome</keyword>
<proteinExistence type="predicted"/>
<comment type="caution">
    <text evidence="3">The sequence shown here is derived from an EMBL/GenBank/DDBJ whole genome shotgun (WGS) entry which is preliminary data.</text>
</comment>
<evidence type="ECO:0000256" key="2">
    <source>
        <dbReference type="SAM" id="MobiDB-lite"/>
    </source>
</evidence>
<protein>
    <submittedName>
        <fullName evidence="3">Uncharacterized protein</fullName>
    </submittedName>
</protein>
<evidence type="ECO:0000256" key="1">
    <source>
        <dbReference type="ARBA" id="ARBA00022656"/>
    </source>
</evidence>
<feature type="region of interest" description="Disordered" evidence="2">
    <location>
        <begin position="66"/>
        <end position="102"/>
    </location>
</feature>
<accession>A0ABY2ZH96</accession>
<dbReference type="RefSeq" id="WP_140922898.1">
    <property type="nucleotide sequence ID" value="NZ_VHIZ01000011.1"/>
</dbReference>
<dbReference type="InterPro" id="IPR025157">
    <property type="entry name" value="Hemagglutinin_rpt"/>
</dbReference>
<gene>
    <name evidence="3" type="ORF">FJW00_01365</name>
</gene>
<dbReference type="Proteomes" id="UP000316142">
    <property type="component" value="Unassembled WGS sequence"/>
</dbReference>
<dbReference type="Pfam" id="PF13332">
    <property type="entry name" value="Fil_haemagg_2"/>
    <property type="match status" value="1"/>
</dbReference>
<evidence type="ECO:0000313" key="4">
    <source>
        <dbReference type="Proteomes" id="UP000316142"/>
    </source>
</evidence>
<evidence type="ECO:0000313" key="3">
    <source>
        <dbReference type="EMBL" id="TPV33548.1"/>
    </source>
</evidence>
<feature type="compositionally biased region" description="Gly residues" evidence="2">
    <location>
        <begin position="87"/>
        <end position="97"/>
    </location>
</feature>
<keyword evidence="1" id="KW-0800">Toxin</keyword>
<sequence>MGISIGAGQGSADISMFGSVYGIKGKENGNGTRWTETTLDSGGRLSLTSGRDTTLDGAQVIANAGRDLTLTSQQDSDRYDSKQTSYGAGGRTGGRHGGQQQCCGDERRDYWEECG</sequence>